<accession>A0A7J0H7C1</accession>
<protein>
    <submittedName>
        <fullName evidence="1">Uncharacterized protein</fullName>
    </submittedName>
</protein>
<keyword evidence="2" id="KW-1185">Reference proteome</keyword>
<dbReference type="OrthoDB" id="1662722at2759"/>
<comment type="caution">
    <text evidence="1">The sequence shown here is derived from an EMBL/GenBank/DDBJ whole genome shotgun (WGS) entry which is preliminary data.</text>
</comment>
<sequence>MVMFLVAMADGLDLCVTMLWSLQERRFDAILEAVSFAGRVLTMALTFCSLSIHHRYTHGHLPVSFL</sequence>
<proteinExistence type="predicted"/>
<name>A0A7J0H7C1_9ERIC</name>
<evidence type="ECO:0000313" key="2">
    <source>
        <dbReference type="Proteomes" id="UP000585474"/>
    </source>
</evidence>
<dbReference type="AlphaFoldDB" id="A0A7J0H7C1"/>
<gene>
    <name evidence="1" type="ORF">Acr_27g0005640</name>
</gene>
<reference evidence="1 2" key="1">
    <citation type="submission" date="2019-07" db="EMBL/GenBank/DDBJ databases">
        <title>De Novo Assembly of kiwifruit Actinidia rufa.</title>
        <authorList>
            <person name="Sugita-Konishi S."/>
            <person name="Sato K."/>
            <person name="Mori E."/>
            <person name="Abe Y."/>
            <person name="Kisaki G."/>
            <person name="Hamano K."/>
            <person name="Suezawa K."/>
            <person name="Otani M."/>
            <person name="Fukuda T."/>
            <person name="Manabe T."/>
            <person name="Gomi K."/>
            <person name="Tabuchi M."/>
            <person name="Akimitsu K."/>
            <person name="Kataoka I."/>
        </authorList>
    </citation>
    <scope>NUCLEOTIDE SEQUENCE [LARGE SCALE GENOMIC DNA]</scope>
    <source>
        <strain evidence="2">cv. Fuchu</strain>
    </source>
</reference>
<dbReference type="EMBL" id="BJWL01000027">
    <property type="protein sequence ID" value="GFZ18825.1"/>
    <property type="molecule type" value="Genomic_DNA"/>
</dbReference>
<dbReference type="Proteomes" id="UP000585474">
    <property type="component" value="Unassembled WGS sequence"/>
</dbReference>
<evidence type="ECO:0000313" key="1">
    <source>
        <dbReference type="EMBL" id="GFZ18825.1"/>
    </source>
</evidence>
<organism evidence="1 2">
    <name type="scientific">Actinidia rufa</name>
    <dbReference type="NCBI Taxonomy" id="165716"/>
    <lineage>
        <taxon>Eukaryota</taxon>
        <taxon>Viridiplantae</taxon>
        <taxon>Streptophyta</taxon>
        <taxon>Embryophyta</taxon>
        <taxon>Tracheophyta</taxon>
        <taxon>Spermatophyta</taxon>
        <taxon>Magnoliopsida</taxon>
        <taxon>eudicotyledons</taxon>
        <taxon>Gunneridae</taxon>
        <taxon>Pentapetalae</taxon>
        <taxon>asterids</taxon>
        <taxon>Ericales</taxon>
        <taxon>Actinidiaceae</taxon>
        <taxon>Actinidia</taxon>
    </lineage>
</organism>